<dbReference type="WBParaSite" id="ALUE_0002227801-mRNA-1">
    <property type="protein sequence ID" value="ALUE_0002227801-mRNA-1"/>
    <property type="gene ID" value="ALUE_0002227801"/>
</dbReference>
<name>A0A0M3IU50_ASCLU</name>
<keyword evidence="1" id="KW-1185">Reference proteome</keyword>
<dbReference type="AlphaFoldDB" id="A0A0M3IU50"/>
<accession>A0A0M3IU50</accession>
<evidence type="ECO:0000313" key="1">
    <source>
        <dbReference type="Proteomes" id="UP000036681"/>
    </source>
</evidence>
<evidence type="ECO:0000313" key="2">
    <source>
        <dbReference type="WBParaSite" id="ALUE_0002227801-mRNA-1"/>
    </source>
</evidence>
<proteinExistence type="predicted"/>
<reference evidence="2" key="1">
    <citation type="submission" date="2017-02" db="UniProtKB">
        <authorList>
            <consortium name="WormBaseParasite"/>
        </authorList>
    </citation>
    <scope>IDENTIFICATION</scope>
</reference>
<protein>
    <submittedName>
        <fullName evidence="2">Uncharacterized protein</fullName>
    </submittedName>
</protein>
<organism evidence="1 2">
    <name type="scientific">Ascaris lumbricoides</name>
    <name type="common">Giant roundworm</name>
    <dbReference type="NCBI Taxonomy" id="6252"/>
    <lineage>
        <taxon>Eukaryota</taxon>
        <taxon>Metazoa</taxon>
        <taxon>Ecdysozoa</taxon>
        <taxon>Nematoda</taxon>
        <taxon>Chromadorea</taxon>
        <taxon>Rhabditida</taxon>
        <taxon>Spirurina</taxon>
        <taxon>Ascaridomorpha</taxon>
        <taxon>Ascaridoidea</taxon>
        <taxon>Ascarididae</taxon>
        <taxon>Ascaris</taxon>
    </lineage>
</organism>
<dbReference type="Proteomes" id="UP000036681">
    <property type="component" value="Unplaced"/>
</dbReference>
<sequence length="90" mass="10082">MTERQICTQTHTRDGRIAHSPRRLFARNELGAQTTSPLSSTAAIRYSGVRIPHRYCNKGITQLMMCPYTAGHPPSRYGITPNIQVILASR</sequence>